<feature type="domain" description="C2H2-type" evidence="7">
    <location>
        <begin position="1228"/>
        <end position="1255"/>
    </location>
</feature>
<evidence type="ECO:0000259" key="7">
    <source>
        <dbReference type="PROSITE" id="PS50157"/>
    </source>
</evidence>
<feature type="region of interest" description="Disordered" evidence="6">
    <location>
        <begin position="1465"/>
        <end position="1489"/>
    </location>
</feature>
<organism evidence="8 9">
    <name type="scientific">Aplysia californica</name>
    <name type="common">California sea hare</name>
    <dbReference type="NCBI Taxonomy" id="6500"/>
    <lineage>
        <taxon>Eukaryota</taxon>
        <taxon>Metazoa</taxon>
        <taxon>Spiralia</taxon>
        <taxon>Lophotrochozoa</taxon>
        <taxon>Mollusca</taxon>
        <taxon>Gastropoda</taxon>
        <taxon>Heterobranchia</taxon>
        <taxon>Euthyneura</taxon>
        <taxon>Tectipleura</taxon>
        <taxon>Aplysiida</taxon>
        <taxon>Aplysioidea</taxon>
        <taxon>Aplysiidae</taxon>
        <taxon>Aplysia</taxon>
    </lineage>
</organism>
<feature type="domain" description="C2H2-type" evidence="7">
    <location>
        <begin position="499"/>
        <end position="527"/>
    </location>
</feature>
<keyword evidence="1" id="KW-0479">Metal-binding</keyword>
<feature type="compositionally biased region" description="Basic and acidic residues" evidence="6">
    <location>
        <begin position="832"/>
        <end position="851"/>
    </location>
</feature>
<dbReference type="PANTHER" id="PTHR24408:SF58">
    <property type="entry name" value="TRANSCRIPTION FACTOR (TFIIIA), PUTATIVE (AFU_ORTHOLOGUE AFUA_1G05150)-RELATED"/>
    <property type="match status" value="1"/>
</dbReference>
<feature type="compositionally biased region" description="Polar residues" evidence="6">
    <location>
        <begin position="675"/>
        <end position="691"/>
    </location>
</feature>
<feature type="compositionally biased region" description="Basic residues" evidence="6">
    <location>
        <begin position="321"/>
        <end position="332"/>
    </location>
</feature>
<dbReference type="Pfam" id="PF13909">
    <property type="entry name" value="zf-H2C2_5"/>
    <property type="match status" value="1"/>
</dbReference>
<feature type="region of interest" description="Disordered" evidence="6">
    <location>
        <begin position="138"/>
        <end position="200"/>
    </location>
</feature>
<dbReference type="Proteomes" id="UP000694888">
    <property type="component" value="Unplaced"/>
</dbReference>
<dbReference type="SUPFAM" id="SSF57667">
    <property type="entry name" value="beta-beta-alpha zinc fingers"/>
    <property type="match status" value="7"/>
</dbReference>
<dbReference type="Pfam" id="PF00096">
    <property type="entry name" value="zf-C2H2"/>
    <property type="match status" value="3"/>
</dbReference>
<accession>A0ABM1A4V9</accession>
<feature type="region of interest" description="Disordered" evidence="6">
    <location>
        <begin position="264"/>
        <end position="339"/>
    </location>
</feature>
<dbReference type="SMART" id="SM00355">
    <property type="entry name" value="ZnF_C2H2"/>
    <property type="match status" value="19"/>
</dbReference>
<feature type="compositionally biased region" description="Polar residues" evidence="6">
    <location>
        <begin position="138"/>
        <end position="150"/>
    </location>
</feature>
<feature type="domain" description="C2H2-type" evidence="7">
    <location>
        <begin position="604"/>
        <end position="632"/>
    </location>
</feature>
<dbReference type="RefSeq" id="XP_012940881.1">
    <property type="nucleotide sequence ID" value="XM_013085427.2"/>
</dbReference>
<keyword evidence="2" id="KW-0677">Repeat</keyword>
<dbReference type="PANTHER" id="PTHR24408">
    <property type="entry name" value="ZINC FINGER PROTEIN"/>
    <property type="match status" value="1"/>
</dbReference>
<feature type="domain" description="C2H2-type" evidence="7">
    <location>
        <begin position="1009"/>
        <end position="1036"/>
    </location>
</feature>
<sequence length="1711" mass="186976">MPLDTFICGQCQDSFTDLNEFVLHKQGNCPATAPATPAPPSSSSPALPQGTEVIRLHMNESGEITGMSSLPVGEDESMTNGSTFTFLNDVNMEGDFGNTNLDGNGAGTDNSAQTLIILNNSETDGLGGLDSSGMNLLTPSQSMDGLTSQPEGPLGGQEVKGDTPEVMPTLTEPLAPPEMGEEKVGGFPPKKRRGRSKTGEGKVKVIEAVPPSTPKPTVPETNADGKLVCPQCKRTFAKERHFNTHKCLATSSYVDITKKEIVKIDSGDEEEGHEDLDAGAHVDEEEEFTAPVDEKMSAEKEEEDDEKEMDKEDVEEESADKRKKKRGRKRKRGGEDVEFDMSVQESGAQQMKAAADSLENLPIFKNDEEREAFEACVDVDLSSQVDHMFRIHIIEQELNELSGMVYNTPTMSSLSVYSCNVCEKAFKSLSHIRLHCITHTDVKPFQCSKCSYATNSKGNLYTHMRKHTGQFYRCEQCDFKTVNKSHLIEHKMTHDSRRSQCMICRKDYSTLKSLINHVRKYHTDKPGKEYLQTFLQGRGVRGTTIIHQCHVCNRKFKKRIDRDRHLFIHDIKDLPHVQQCELCDYWASRKIYLDKHYLKHRVIYCCALCDEKFLSTIKLSEHLSSSHSDHGENGTMVADSLLEECINRSLYLPEPLAMTKDGNKYVNLPEELRATSDSNNSVTPASLTSAQTPSPTSVLTPSATTTTPSSGSNTFSQTTTTTTTNDRGPTTDSTLTVVPSAESSGDFLSEFKELTGPSTDLLSPPAPTTGQTVKADMSANDQVNSEVVSSVCQPFSKVEDLLDVSTQGVNSVGTDGGDATVGSQLVENIVESENKDTEDGDGIKSENRVGKDSQVAPHVLMLQNPGSDSEGGEEEVSDKVGSEEAAEGTTSVVKTEGVEGMEEEAEGGEGSDEEEMFVEEQQEAGLASGENSGEKLPETDEVGQESPNAMAKEKSAAEESLEVAEGKAASGSAGTESKNEKIEALIKRMGYRRMSMDIFNKMRDTFGTEECEFCGRLFYSKVDYEPHVRTHTGDKPFACAHCSFRANTKDQLKRHSEKEHEKIAFQCKECDFLAPTRTRLWNHQLKHLGISGLSCPRCSCKFDGMKQLRAHILNQHQDMDKQTLEKLTGYRHRPLGRMGRRSFKCPHCPRTFIRANSDLQKHIWIHEGIKPFACPICPYACRSKNNLQAHMLRHSTEKPFSCSECGKEYKSKTALRWHVRSHKTGKAFKCDKCPYEATQQSHLKRHMETHEVMKRFVCKHCAFSANTLGYMKIHYARHHKGKPFVHEETSETTISQPEKRVFKCLSCGYLFGNLSDLKRHLKIRHLVQMQAIAGMEQLQISEVEVVQYEDTANAATATATLADMSQVQTAPQVVSAGDLQTSGPSDASKPSVSAVSLIQQLLGMSQGDNQVRVVSEDGEPFELSPETIIVQQQDGQLLLTNEAAGAMAGGQYVIQYYNPGEMPPGAESSVAASSSGGEVQLAPAPPDAGQSIQFLTAPQDQGAQFIMTPGVHRQILTSEGQAQILTPEGQTQILTSEGQAQILTSEGQAQILTSEGQPQILTSDGQAQILTSDGQAQILTSEGQAQILTSGGQAQILTSEGQPRILTSNGQAQILASSDGQTQIIYPEDGSGGQLIAIEGSGHLLSAGGEREAAGQFVVNTDLDTISEHLIISDPGGRGEVLEGEGGDDPGGARTSQQLDGFTISTGAEDS</sequence>
<dbReference type="InterPro" id="IPR013087">
    <property type="entry name" value="Znf_C2H2_type"/>
</dbReference>
<feature type="domain" description="C2H2-type" evidence="7">
    <location>
        <begin position="1143"/>
        <end position="1171"/>
    </location>
</feature>
<feature type="domain" description="C2H2-type" evidence="7">
    <location>
        <begin position="1172"/>
        <end position="1199"/>
    </location>
</feature>
<dbReference type="PROSITE" id="PS00028">
    <property type="entry name" value="ZINC_FINGER_C2H2_1"/>
    <property type="match status" value="9"/>
</dbReference>
<feature type="compositionally biased region" description="Polar residues" evidence="6">
    <location>
        <begin position="1694"/>
        <end position="1711"/>
    </location>
</feature>
<gene>
    <name evidence="9" type="primary">LOC101851591</name>
</gene>
<dbReference type="Gene3D" id="3.30.160.60">
    <property type="entry name" value="Classic Zinc Finger"/>
    <property type="match status" value="10"/>
</dbReference>
<reference evidence="9" key="1">
    <citation type="submission" date="2025-08" db="UniProtKB">
        <authorList>
            <consortium name="RefSeq"/>
        </authorList>
    </citation>
    <scope>IDENTIFICATION</scope>
</reference>
<dbReference type="GeneID" id="101851591"/>
<proteinExistence type="predicted"/>
<feature type="region of interest" description="Disordered" evidence="6">
    <location>
        <begin position="1674"/>
        <end position="1711"/>
    </location>
</feature>
<evidence type="ECO:0000256" key="1">
    <source>
        <dbReference type="ARBA" id="ARBA00022723"/>
    </source>
</evidence>
<feature type="domain" description="C2H2-type" evidence="7">
    <location>
        <begin position="1302"/>
        <end position="1330"/>
    </location>
</feature>
<feature type="region of interest" description="Disordered" evidence="6">
    <location>
        <begin position="831"/>
        <end position="978"/>
    </location>
</feature>
<feature type="domain" description="C2H2-type" evidence="7">
    <location>
        <begin position="1200"/>
        <end position="1227"/>
    </location>
</feature>
<feature type="compositionally biased region" description="Acidic residues" evidence="6">
    <location>
        <begin position="300"/>
        <end position="318"/>
    </location>
</feature>
<feature type="compositionally biased region" description="Acidic residues" evidence="6">
    <location>
        <begin position="899"/>
        <end position="922"/>
    </location>
</feature>
<keyword evidence="3 5" id="KW-0863">Zinc-finger</keyword>
<keyword evidence="4" id="KW-0862">Zinc</keyword>
<evidence type="ECO:0000256" key="6">
    <source>
        <dbReference type="SAM" id="MobiDB-lite"/>
    </source>
</evidence>
<feature type="region of interest" description="Disordered" evidence="6">
    <location>
        <begin position="755"/>
        <end position="780"/>
    </location>
</feature>
<evidence type="ECO:0000256" key="4">
    <source>
        <dbReference type="ARBA" id="ARBA00022833"/>
    </source>
</evidence>
<dbReference type="InterPro" id="IPR047002">
    <property type="entry name" value="Tcp10_C_sf"/>
</dbReference>
<keyword evidence="8" id="KW-1185">Reference proteome</keyword>
<evidence type="ECO:0000313" key="9">
    <source>
        <dbReference type="RefSeq" id="XP_012940881.1"/>
    </source>
</evidence>
<dbReference type="InterPro" id="IPR036236">
    <property type="entry name" value="Znf_C2H2_sf"/>
</dbReference>
<feature type="region of interest" description="Disordered" evidence="6">
    <location>
        <begin position="675"/>
        <end position="742"/>
    </location>
</feature>
<evidence type="ECO:0000256" key="3">
    <source>
        <dbReference type="ARBA" id="ARBA00022771"/>
    </source>
</evidence>
<feature type="domain" description="C2H2-type" evidence="7">
    <location>
        <begin position="417"/>
        <end position="444"/>
    </location>
</feature>
<feature type="compositionally biased region" description="Low complexity" evidence="6">
    <location>
        <begin position="692"/>
        <end position="734"/>
    </location>
</feature>
<dbReference type="Gene3D" id="2.60.450.20">
    <property type="match status" value="1"/>
</dbReference>
<feature type="domain" description="C2H2-type" evidence="7">
    <location>
        <begin position="445"/>
        <end position="472"/>
    </location>
</feature>
<evidence type="ECO:0000256" key="2">
    <source>
        <dbReference type="ARBA" id="ARBA00022737"/>
    </source>
</evidence>
<protein>
    <submittedName>
        <fullName evidence="9">Zinc finger protein ZFAT</fullName>
    </submittedName>
</protein>
<evidence type="ECO:0000313" key="8">
    <source>
        <dbReference type="Proteomes" id="UP000694888"/>
    </source>
</evidence>
<name>A0ABM1A4V9_APLCA</name>
<feature type="compositionally biased region" description="Low complexity" evidence="6">
    <location>
        <begin position="1465"/>
        <end position="1479"/>
    </location>
</feature>
<evidence type="ECO:0000256" key="5">
    <source>
        <dbReference type="PROSITE-ProRule" id="PRU00042"/>
    </source>
</evidence>
<feature type="domain" description="C2H2-type" evidence="7">
    <location>
        <begin position="472"/>
        <end position="499"/>
    </location>
</feature>
<dbReference type="PROSITE" id="PS50157">
    <property type="entry name" value="ZINC_FINGER_C2H2_2"/>
    <property type="match status" value="11"/>
</dbReference>